<proteinExistence type="predicted"/>
<dbReference type="Proteomes" id="UP000228934">
    <property type="component" value="Unassembled WGS sequence"/>
</dbReference>
<sequence>MQVNYICSSLFVLKEVCFLDGFVTRMKCKLDSL</sequence>
<organism evidence="1 2">
    <name type="scientific">Aquarana catesbeiana</name>
    <name type="common">American bullfrog</name>
    <name type="synonym">Rana catesbeiana</name>
    <dbReference type="NCBI Taxonomy" id="8400"/>
    <lineage>
        <taxon>Eukaryota</taxon>
        <taxon>Metazoa</taxon>
        <taxon>Chordata</taxon>
        <taxon>Craniata</taxon>
        <taxon>Vertebrata</taxon>
        <taxon>Euteleostomi</taxon>
        <taxon>Amphibia</taxon>
        <taxon>Batrachia</taxon>
        <taxon>Anura</taxon>
        <taxon>Neobatrachia</taxon>
        <taxon>Ranoidea</taxon>
        <taxon>Ranidae</taxon>
        <taxon>Aquarana</taxon>
    </lineage>
</organism>
<evidence type="ECO:0000313" key="2">
    <source>
        <dbReference type="Proteomes" id="UP000228934"/>
    </source>
</evidence>
<protein>
    <submittedName>
        <fullName evidence="1">Uncharacterized protein</fullName>
    </submittedName>
</protein>
<dbReference type="EMBL" id="KV939475">
    <property type="protein sequence ID" value="PIO28258.1"/>
    <property type="molecule type" value="Genomic_DNA"/>
</dbReference>
<reference evidence="2" key="1">
    <citation type="journal article" date="2017" name="Nat. Commun.">
        <title>The North American bullfrog draft genome provides insight into hormonal regulation of long noncoding RNA.</title>
        <authorList>
            <person name="Hammond S.A."/>
            <person name="Warren R.L."/>
            <person name="Vandervalk B.P."/>
            <person name="Kucuk E."/>
            <person name="Khan H."/>
            <person name="Gibb E.A."/>
            <person name="Pandoh P."/>
            <person name="Kirk H."/>
            <person name="Zhao Y."/>
            <person name="Jones M."/>
            <person name="Mungall A.J."/>
            <person name="Coope R."/>
            <person name="Pleasance S."/>
            <person name="Moore R.A."/>
            <person name="Holt R.A."/>
            <person name="Round J.M."/>
            <person name="Ohora S."/>
            <person name="Walle B.V."/>
            <person name="Veldhoen N."/>
            <person name="Helbing C.C."/>
            <person name="Birol I."/>
        </authorList>
    </citation>
    <scope>NUCLEOTIDE SEQUENCE [LARGE SCALE GENOMIC DNA]</scope>
</reference>
<evidence type="ECO:0000313" key="1">
    <source>
        <dbReference type="EMBL" id="PIO28258.1"/>
    </source>
</evidence>
<keyword evidence="2" id="KW-1185">Reference proteome</keyword>
<accession>A0A2G9RK51</accession>
<name>A0A2G9RK51_AQUCT</name>
<dbReference type="AlphaFoldDB" id="A0A2G9RK51"/>
<gene>
    <name evidence="1" type="ORF">AB205_0108770</name>
</gene>